<gene>
    <name evidence="1" type="ORF">EVAR_84892_1</name>
</gene>
<organism evidence="1 2">
    <name type="scientific">Eumeta variegata</name>
    <name type="common">Bagworm moth</name>
    <name type="synonym">Eumeta japonica</name>
    <dbReference type="NCBI Taxonomy" id="151549"/>
    <lineage>
        <taxon>Eukaryota</taxon>
        <taxon>Metazoa</taxon>
        <taxon>Ecdysozoa</taxon>
        <taxon>Arthropoda</taxon>
        <taxon>Hexapoda</taxon>
        <taxon>Insecta</taxon>
        <taxon>Pterygota</taxon>
        <taxon>Neoptera</taxon>
        <taxon>Endopterygota</taxon>
        <taxon>Lepidoptera</taxon>
        <taxon>Glossata</taxon>
        <taxon>Ditrysia</taxon>
        <taxon>Tineoidea</taxon>
        <taxon>Psychidae</taxon>
        <taxon>Oiketicinae</taxon>
        <taxon>Eumeta</taxon>
    </lineage>
</organism>
<keyword evidence="2" id="KW-1185">Reference proteome</keyword>
<comment type="caution">
    <text evidence="1">The sequence shown here is derived from an EMBL/GenBank/DDBJ whole genome shotgun (WGS) entry which is preliminary data.</text>
</comment>
<evidence type="ECO:0008006" key="3">
    <source>
        <dbReference type="Google" id="ProtNLM"/>
    </source>
</evidence>
<name>A0A4C1YES7_EUMVA</name>
<evidence type="ECO:0000313" key="2">
    <source>
        <dbReference type="Proteomes" id="UP000299102"/>
    </source>
</evidence>
<dbReference type="OrthoDB" id="8196546at2759"/>
<accession>A0A4C1YES7</accession>
<reference evidence="1 2" key="1">
    <citation type="journal article" date="2019" name="Commun. Biol.">
        <title>The bagworm genome reveals a unique fibroin gene that provides high tensile strength.</title>
        <authorList>
            <person name="Kono N."/>
            <person name="Nakamura H."/>
            <person name="Ohtoshi R."/>
            <person name="Tomita M."/>
            <person name="Numata K."/>
            <person name="Arakawa K."/>
        </authorList>
    </citation>
    <scope>NUCLEOTIDE SEQUENCE [LARGE SCALE GENOMIC DNA]</scope>
</reference>
<protein>
    <recommendedName>
        <fullName evidence="3">Reverse transcriptase domain-containing protein</fullName>
    </recommendedName>
</protein>
<sequence length="177" mass="19579">MDELSGKCLLYIDDKIILAQSACGLQKMINKMDSSLKKRGESMTELSSFVMVARPSTAMINKNIDALRRLIETDRHVTYHEINVSSDIGTSEILTIVHKHLASIAKWATPAAAINTGRYSSADHLLWQILSPPTLIHKLARPPFDQVLGRTTHATGEETDQVLGRTTHTTGIRNCLS</sequence>
<dbReference type="AlphaFoldDB" id="A0A4C1YES7"/>
<dbReference type="EMBL" id="BGZK01001211">
    <property type="protein sequence ID" value="GBP74538.1"/>
    <property type="molecule type" value="Genomic_DNA"/>
</dbReference>
<evidence type="ECO:0000313" key="1">
    <source>
        <dbReference type="EMBL" id="GBP74538.1"/>
    </source>
</evidence>
<proteinExistence type="predicted"/>
<dbReference type="Proteomes" id="UP000299102">
    <property type="component" value="Unassembled WGS sequence"/>
</dbReference>